<dbReference type="Gene3D" id="3.40.430.10">
    <property type="entry name" value="Dihydrofolate Reductase, subunit A"/>
    <property type="match status" value="1"/>
</dbReference>
<gene>
    <name evidence="2" type="ORF">GCM10009554_24230</name>
</gene>
<evidence type="ECO:0000313" key="2">
    <source>
        <dbReference type="EMBL" id="GAA0936593.1"/>
    </source>
</evidence>
<evidence type="ECO:0000259" key="1">
    <source>
        <dbReference type="Pfam" id="PF01872"/>
    </source>
</evidence>
<dbReference type="RefSeq" id="WP_343968074.1">
    <property type="nucleotide sequence ID" value="NZ_BAAAHK010000005.1"/>
</dbReference>
<sequence>MKLTLHTFLSIDGVMQGPGGFEEDRSGGFDRGGWLMPYGDEVMGEIVEGWFAEADAILLGRTTYTMMEAYWSQIHDGSNTATGLNDLPKYIATSTPLEPVWNDSTAIGGDIVKQVEELKAKPGRELQIHGSCALARSLHAAGLIDEYRLITFPVAVGTGKRLFTEDAPATGFKLIESRVTGTGAVYSALTPTPFRTGTAVIEDGSSTFSVDS</sequence>
<dbReference type="Pfam" id="PF01872">
    <property type="entry name" value="RibD_C"/>
    <property type="match status" value="1"/>
</dbReference>
<feature type="domain" description="Bacterial bifunctional deaminase-reductase C-terminal" evidence="1">
    <location>
        <begin position="2"/>
        <end position="185"/>
    </location>
</feature>
<organism evidence="2 3">
    <name type="scientific">Kribbella koreensis</name>
    <dbReference type="NCBI Taxonomy" id="57909"/>
    <lineage>
        <taxon>Bacteria</taxon>
        <taxon>Bacillati</taxon>
        <taxon>Actinomycetota</taxon>
        <taxon>Actinomycetes</taxon>
        <taxon>Propionibacteriales</taxon>
        <taxon>Kribbellaceae</taxon>
        <taxon>Kribbella</taxon>
    </lineage>
</organism>
<name>A0ABN1Q2M6_9ACTN</name>
<dbReference type="EMBL" id="BAAAHK010000005">
    <property type="protein sequence ID" value="GAA0936593.1"/>
    <property type="molecule type" value="Genomic_DNA"/>
</dbReference>
<dbReference type="PANTHER" id="PTHR38011:SF2">
    <property type="entry name" value="BIFUNCTIONAL DEAMINASE-REDUCTASE DOMAIN PROTEIN"/>
    <property type="match status" value="1"/>
</dbReference>
<dbReference type="InterPro" id="IPR050765">
    <property type="entry name" value="Riboflavin_Biosynth_HTPR"/>
</dbReference>
<protein>
    <submittedName>
        <fullName evidence="2">Dihydrofolate reductase family protein</fullName>
    </submittedName>
</protein>
<reference evidence="2 3" key="1">
    <citation type="journal article" date="2019" name="Int. J. Syst. Evol. Microbiol.">
        <title>The Global Catalogue of Microorganisms (GCM) 10K type strain sequencing project: providing services to taxonomists for standard genome sequencing and annotation.</title>
        <authorList>
            <consortium name="The Broad Institute Genomics Platform"/>
            <consortium name="The Broad Institute Genome Sequencing Center for Infectious Disease"/>
            <person name="Wu L."/>
            <person name="Ma J."/>
        </authorList>
    </citation>
    <scope>NUCLEOTIDE SEQUENCE [LARGE SCALE GENOMIC DNA]</scope>
    <source>
        <strain evidence="2 3">JCM 10977</strain>
    </source>
</reference>
<evidence type="ECO:0000313" key="3">
    <source>
        <dbReference type="Proteomes" id="UP001500542"/>
    </source>
</evidence>
<keyword evidence="3" id="KW-1185">Reference proteome</keyword>
<dbReference type="InterPro" id="IPR002734">
    <property type="entry name" value="RibDG_C"/>
</dbReference>
<comment type="caution">
    <text evidence="2">The sequence shown here is derived from an EMBL/GenBank/DDBJ whole genome shotgun (WGS) entry which is preliminary data.</text>
</comment>
<dbReference type="Proteomes" id="UP001500542">
    <property type="component" value="Unassembled WGS sequence"/>
</dbReference>
<dbReference type="InterPro" id="IPR024072">
    <property type="entry name" value="DHFR-like_dom_sf"/>
</dbReference>
<dbReference type="PANTHER" id="PTHR38011">
    <property type="entry name" value="DIHYDROFOLATE REDUCTASE FAMILY PROTEIN (AFU_ORTHOLOGUE AFUA_8G06820)"/>
    <property type="match status" value="1"/>
</dbReference>
<dbReference type="SUPFAM" id="SSF53597">
    <property type="entry name" value="Dihydrofolate reductase-like"/>
    <property type="match status" value="1"/>
</dbReference>
<accession>A0ABN1Q2M6</accession>
<proteinExistence type="predicted"/>